<dbReference type="EMBL" id="AKFT01000050">
    <property type="protein sequence ID" value="EJF46709.1"/>
    <property type="molecule type" value="Genomic_DNA"/>
</dbReference>
<name>J0NI02_9ACTO</name>
<proteinExistence type="predicted"/>
<gene>
    <name evidence="1" type="ORF">HMPREF1318_0668</name>
</gene>
<evidence type="ECO:0000313" key="2">
    <source>
        <dbReference type="Proteomes" id="UP000002941"/>
    </source>
</evidence>
<organism evidence="1 2">
    <name type="scientific">Actinomyces massiliensis F0489</name>
    <dbReference type="NCBI Taxonomy" id="1125718"/>
    <lineage>
        <taxon>Bacteria</taxon>
        <taxon>Bacillati</taxon>
        <taxon>Actinomycetota</taxon>
        <taxon>Actinomycetes</taxon>
        <taxon>Actinomycetales</taxon>
        <taxon>Actinomycetaceae</taxon>
        <taxon>Actinomyces</taxon>
    </lineage>
</organism>
<keyword evidence="2" id="KW-1185">Reference proteome</keyword>
<accession>J0NI02</accession>
<reference evidence="1 2" key="1">
    <citation type="submission" date="2012-05" db="EMBL/GenBank/DDBJ databases">
        <authorList>
            <person name="Harkins D.M."/>
            <person name="Madupu R."/>
            <person name="Durkin A.S."/>
            <person name="Torralba M."/>
            <person name="Methe B."/>
            <person name="Sutton G.G."/>
            <person name="Nelson K.E."/>
        </authorList>
    </citation>
    <scope>NUCLEOTIDE SEQUENCE [LARGE SCALE GENOMIC DNA]</scope>
    <source>
        <strain evidence="1 2">F0489</strain>
    </source>
</reference>
<protein>
    <submittedName>
        <fullName evidence="1">Uncharacterized protein</fullName>
    </submittedName>
</protein>
<sequence>MTLENPDNLPLVAAAAMMAGDPSAYGQFRDWAGRVRHNTTLLALLMDDIDMNNAGIDHNIEVIRRAHVKNDKTSKAFSGILTGCKLEKHTKRYVLTVQGDYSTPDQMRTPPVYTEEGRALVDQIMGGPKNPATGRRPRGSLKGHKVFVYIDMQRTKTQKNVRVLTAIRDLGIPGD</sequence>
<dbReference type="Proteomes" id="UP000002941">
    <property type="component" value="Unassembled WGS sequence"/>
</dbReference>
<dbReference type="AlphaFoldDB" id="J0NI02"/>
<comment type="caution">
    <text evidence="1">The sequence shown here is derived from an EMBL/GenBank/DDBJ whole genome shotgun (WGS) entry which is preliminary data.</text>
</comment>
<dbReference type="RefSeq" id="WP_008730318.1">
    <property type="nucleotide sequence ID" value="NZ_AKFT01000050.1"/>
</dbReference>
<dbReference type="PATRIC" id="fig|1125718.3.peg.733"/>
<evidence type="ECO:0000313" key="1">
    <source>
        <dbReference type="EMBL" id="EJF46709.1"/>
    </source>
</evidence>